<evidence type="ECO:0000256" key="11">
    <source>
        <dbReference type="PROSITE-ProRule" id="PRU00175"/>
    </source>
</evidence>
<reference evidence="14" key="2">
    <citation type="submission" date="2014-07" db="EMBL/GenBank/DDBJ databases">
        <authorList>
            <person name="Hull J."/>
        </authorList>
    </citation>
    <scope>NUCLEOTIDE SEQUENCE</scope>
</reference>
<dbReference type="AlphaFoldDB" id="A0A0A9WM31"/>
<name>A0A0A9WM31_LYGHE</name>
<dbReference type="PANTHER" id="PTHR23328:SF0">
    <property type="entry name" value="RING-TYPE DOMAIN-CONTAINING PROTEIN"/>
    <property type="match status" value="1"/>
</dbReference>
<feature type="compositionally biased region" description="Polar residues" evidence="12">
    <location>
        <begin position="314"/>
        <end position="333"/>
    </location>
</feature>
<dbReference type="GO" id="GO:0008270">
    <property type="term" value="F:zinc ion binding"/>
    <property type="evidence" value="ECO:0007669"/>
    <property type="project" value="UniProtKB-KW"/>
</dbReference>
<sequence length="396" mass="45458">VTRSVKCVWLGSDFNSFLLSPVIMAEKLLLKKLTVKEVICPICREIFIEPVSLPCKHIVCLQCLEQTVENNTLSCPICRTWIGTFLRLAKNRNKIVNHKLWEQLKKQFPREIERKCNGEEDGISNQLMEDQPRPSLTTDRCSIKKEFDDLLNKLKLEEEKCRKAEQSASEKLAQQLMEEELEAERRRKTEERSISTRDSILARSMVESESENWEPDDMQADSTSNDDDMDVENGRDSISIEFRHFTPICIVPKTPPKLLPNGQVKDTKILKPKNLSRSLDRRRANKSGLSLQNKASLKVSSNNFLSIQALMSATGPADTTTNDDLLPRSTCSPDESDDKISQDILNEQRRIEKRILQEKADYSLALKLQRRWGRTPVKRAHPYSLRSAKKTRDDSS</sequence>
<reference evidence="14" key="1">
    <citation type="journal article" date="2014" name="PLoS ONE">
        <title>Transcriptome-Based Identification of ABC Transporters in the Western Tarnished Plant Bug Lygus hesperus.</title>
        <authorList>
            <person name="Hull J.J."/>
            <person name="Chaney K."/>
            <person name="Geib S.M."/>
            <person name="Fabrick J.A."/>
            <person name="Brent C.S."/>
            <person name="Walsh D."/>
            <person name="Lavine L.C."/>
        </authorList>
    </citation>
    <scope>NUCLEOTIDE SEQUENCE</scope>
</reference>
<dbReference type="PANTHER" id="PTHR23328">
    <property type="entry name" value="RING-TYPE DOMAIN-CONTAINING PROTEIN"/>
    <property type="match status" value="1"/>
</dbReference>
<evidence type="ECO:0000256" key="10">
    <source>
        <dbReference type="ARBA" id="ARBA00023242"/>
    </source>
</evidence>
<keyword evidence="7 11" id="KW-0863">Zinc-finger</keyword>
<feature type="compositionally biased region" description="Basic and acidic residues" evidence="12">
    <location>
        <begin position="183"/>
        <end position="195"/>
    </location>
</feature>
<feature type="non-terminal residue" evidence="14">
    <location>
        <position position="1"/>
    </location>
</feature>
<dbReference type="InterPro" id="IPR027370">
    <property type="entry name" value="Znf-RING_euk"/>
</dbReference>
<dbReference type="SMART" id="SM00184">
    <property type="entry name" value="RING"/>
    <property type="match status" value="1"/>
</dbReference>
<feature type="compositionally biased region" description="Acidic residues" evidence="12">
    <location>
        <begin position="208"/>
        <end position="231"/>
    </location>
</feature>
<dbReference type="Gene3D" id="3.30.40.10">
    <property type="entry name" value="Zinc/RING finger domain, C3HC4 (zinc finger)"/>
    <property type="match status" value="1"/>
</dbReference>
<organism evidence="14">
    <name type="scientific">Lygus hesperus</name>
    <name type="common">Western plant bug</name>
    <dbReference type="NCBI Taxonomy" id="30085"/>
    <lineage>
        <taxon>Eukaryota</taxon>
        <taxon>Metazoa</taxon>
        <taxon>Ecdysozoa</taxon>
        <taxon>Arthropoda</taxon>
        <taxon>Hexapoda</taxon>
        <taxon>Insecta</taxon>
        <taxon>Pterygota</taxon>
        <taxon>Neoptera</taxon>
        <taxon>Paraneoptera</taxon>
        <taxon>Hemiptera</taxon>
        <taxon>Heteroptera</taxon>
        <taxon>Panheteroptera</taxon>
        <taxon>Cimicomorpha</taxon>
        <taxon>Miridae</taxon>
        <taxon>Mirini</taxon>
        <taxon>Lygus</taxon>
    </lineage>
</organism>
<keyword evidence="10" id="KW-0539">Nucleus</keyword>
<dbReference type="SUPFAM" id="SSF57850">
    <property type="entry name" value="RING/U-box"/>
    <property type="match status" value="1"/>
</dbReference>
<evidence type="ECO:0000256" key="3">
    <source>
        <dbReference type="ARBA" id="ARBA00012483"/>
    </source>
</evidence>
<feature type="region of interest" description="Disordered" evidence="12">
    <location>
        <begin position="269"/>
        <end position="291"/>
    </location>
</feature>
<gene>
    <name evidence="14" type="ORF">CM83_58336</name>
</gene>
<dbReference type="GO" id="GO:0061630">
    <property type="term" value="F:ubiquitin protein ligase activity"/>
    <property type="evidence" value="ECO:0007669"/>
    <property type="project" value="UniProtKB-EC"/>
</dbReference>
<feature type="domain" description="RING-type" evidence="13">
    <location>
        <begin position="40"/>
        <end position="79"/>
    </location>
</feature>
<evidence type="ECO:0000256" key="1">
    <source>
        <dbReference type="ARBA" id="ARBA00000900"/>
    </source>
</evidence>
<evidence type="ECO:0000259" key="13">
    <source>
        <dbReference type="PROSITE" id="PS50089"/>
    </source>
</evidence>
<evidence type="ECO:0000313" key="14">
    <source>
        <dbReference type="EMBL" id="JAG09497.1"/>
    </source>
</evidence>
<accession>A0A0A9WM31</accession>
<keyword evidence="9" id="KW-0862">Zinc</keyword>
<dbReference type="EMBL" id="GBHO01034107">
    <property type="protein sequence ID" value="JAG09497.1"/>
    <property type="molecule type" value="Transcribed_RNA"/>
</dbReference>
<dbReference type="Pfam" id="PF13445">
    <property type="entry name" value="zf-RING_UBOX"/>
    <property type="match status" value="1"/>
</dbReference>
<dbReference type="InterPro" id="IPR013083">
    <property type="entry name" value="Znf_RING/FYVE/PHD"/>
</dbReference>
<dbReference type="PROSITE" id="PS50089">
    <property type="entry name" value="ZF_RING_2"/>
    <property type="match status" value="1"/>
</dbReference>
<feature type="region of interest" description="Disordered" evidence="12">
    <location>
        <begin position="180"/>
        <end position="232"/>
    </location>
</feature>
<dbReference type="InterPro" id="IPR017907">
    <property type="entry name" value="Znf_RING_CS"/>
</dbReference>
<dbReference type="GO" id="GO:0005634">
    <property type="term" value="C:nucleus"/>
    <property type="evidence" value="ECO:0007669"/>
    <property type="project" value="UniProtKB-SubCell"/>
</dbReference>
<keyword evidence="8" id="KW-0833">Ubl conjugation pathway</keyword>
<evidence type="ECO:0000256" key="6">
    <source>
        <dbReference type="ARBA" id="ARBA00022763"/>
    </source>
</evidence>
<evidence type="ECO:0000256" key="12">
    <source>
        <dbReference type="SAM" id="MobiDB-lite"/>
    </source>
</evidence>
<dbReference type="GO" id="GO:0006302">
    <property type="term" value="P:double-strand break repair"/>
    <property type="evidence" value="ECO:0007669"/>
    <property type="project" value="TreeGrafter"/>
</dbReference>
<evidence type="ECO:0000256" key="8">
    <source>
        <dbReference type="ARBA" id="ARBA00022786"/>
    </source>
</evidence>
<keyword evidence="6" id="KW-0227">DNA damage</keyword>
<evidence type="ECO:0000256" key="7">
    <source>
        <dbReference type="ARBA" id="ARBA00022771"/>
    </source>
</evidence>
<dbReference type="CDD" id="cd22249">
    <property type="entry name" value="UDM1_RNF168_RNF169-like"/>
    <property type="match status" value="1"/>
</dbReference>
<dbReference type="GO" id="GO:0031491">
    <property type="term" value="F:nucleosome binding"/>
    <property type="evidence" value="ECO:0007669"/>
    <property type="project" value="TreeGrafter"/>
</dbReference>
<dbReference type="GO" id="GO:0035861">
    <property type="term" value="C:site of double-strand break"/>
    <property type="evidence" value="ECO:0007669"/>
    <property type="project" value="TreeGrafter"/>
</dbReference>
<evidence type="ECO:0000256" key="9">
    <source>
        <dbReference type="ARBA" id="ARBA00022833"/>
    </source>
</evidence>
<evidence type="ECO:0000256" key="2">
    <source>
        <dbReference type="ARBA" id="ARBA00004123"/>
    </source>
</evidence>
<dbReference type="EC" id="2.3.2.27" evidence="3"/>
<feature type="region of interest" description="Disordered" evidence="12">
    <location>
        <begin position="314"/>
        <end position="342"/>
    </location>
</feature>
<keyword evidence="4" id="KW-0808">Transferase</keyword>
<evidence type="ECO:0000256" key="5">
    <source>
        <dbReference type="ARBA" id="ARBA00022723"/>
    </source>
</evidence>
<comment type="catalytic activity">
    <reaction evidence="1">
        <text>S-ubiquitinyl-[E2 ubiquitin-conjugating enzyme]-L-cysteine + [acceptor protein]-L-lysine = [E2 ubiquitin-conjugating enzyme]-L-cysteine + N(6)-ubiquitinyl-[acceptor protein]-L-lysine.</text>
        <dbReference type="EC" id="2.3.2.27"/>
    </reaction>
</comment>
<dbReference type="PROSITE" id="PS00518">
    <property type="entry name" value="ZF_RING_1"/>
    <property type="match status" value="1"/>
</dbReference>
<protein>
    <recommendedName>
        <fullName evidence="3">RING-type E3 ubiquitin transferase</fullName>
        <ecNumber evidence="3">2.3.2.27</ecNumber>
    </recommendedName>
</protein>
<comment type="subcellular location">
    <subcellularLocation>
        <location evidence="2">Nucleus</location>
    </subcellularLocation>
</comment>
<dbReference type="InterPro" id="IPR001841">
    <property type="entry name" value="Znf_RING"/>
</dbReference>
<evidence type="ECO:0000256" key="4">
    <source>
        <dbReference type="ARBA" id="ARBA00022679"/>
    </source>
</evidence>
<dbReference type="InterPro" id="IPR051657">
    <property type="entry name" value="RNF168/RNF169_E3_ubiq-ligase"/>
</dbReference>
<keyword evidence="5" id="KW-0479">Metal-binding</keyword>
<proteinExistence type="predicted"/>